<keyword evidence="5" id="KW-0680">Restriction system</keyword>
<comment type="caution">
    <text evidence="7">The sequence shown here is derived from an EMBL/GenBank/DDBJ whole genome shotgun (WGS) entry which is preliminary data.</text>
</comment>
<evidence type="ECO:0000313" key="7">
    <source>
        <dbReference type="EMBL" id="MDQ7877341.1"/>
    </source>
</evidence>
<dbReference type="Pfam" id="PF00145">
    <property type="entry name" value="DNA_methylase"/>
    <property type="match status" value="3"/>
</dbReference>
<dbReference type="Gene3D" id="3.90.120.10">
    <property type="entry name" value="DNA Methylase, subunit A, domain 2"/>
    <property type="match status" value="1"/>
</dbReference>
<dbReference type="GO" id="GO:0032259">
    <property type="term" value="P:methylation"/>
    <property type="evidence" value="ECO:0007669"/>
    <property type="project" value="UniProtKB-KW"/>
</dbReference>
<evidence type="ECO:0000256" key="1">
    <source>
        <dbReference type="ARBA" id="ARBA00011975"/>
    </source>
</evidence>
<dbReference type="GO" id="GO:0008168">
    <property type="term" value="F:methyltransferase activity"/>
    <property type="evidence" value="ECO:0007669"/>
    <property type="project" value="UniProtKB-KW"/>
</dbReference>
<accession>A0ABU0YYD7</accession>
<protein>
    <recommendedName>
        <fullName evidence="1">DNA (cytosine-5-)-methyltransferase</fullName>
        <ecNumber evidence="1">2.1.1.37</ecNumber>
    </recommendedName>
</protein>
<dbReference type="InterPro" id="IPR001525">
    <property type="entry name" value="C5_MeTfrase"/>
</dbReference>
<evidence type="ECO:0000256" key="2">
    <source>
        <dbReference type="ARBA" id="ARBA00022603"/>
    </source>
</evidence>
<sequence>MTPRISSDITMSDYYCGAGGSSTGAAETGAVSVVMAVNHWDLAIETHNTNHPHTDHDKADINKADPKRYPRTTIGWFSPECTYWSQARGQKLPDGQLAWDFFGDSLPDEAAERSRMGMWDVPRFAAHHLYDIVIVENVPRVVKGAHWGSWLQSMHDLGYLHEVVWLNSMHATGYGPAAPQSRDRVYVVFWKAGNRRPDFDKWLRPMAHCAVHGLVKSVQVFKPGGSVMKTYGAQYTLRCPYKECQHAEVFPTLVGADSIIDWDLRGIRIGDRKSLGMDDLAEKTMLRIAAGARRYWWPLIVEAAGNTYDGITSGSQYVRAWPTDEPLRTLHTTASKALVVNNVSGSDESRSRPADEPLPSLVAGGNHAALMVPVEGRDGKQARPAERPMRTQSTRSETGLLVPYYSTGTARPTEAPMGTVTSVDREALLVPAGGTWRDKATSAADPMPTRTGSETDALVVPLRNHGVAKAIEEPIDTVAASGNHHALVVRQQNSRGQMTGMSTPVDEPLRTLTAAGNQSLVTPGALTEKVLMDIVMDAEFRMLEPSEIKRGMAFASEYILLGNRREQVKMAGNAVTPNAARDIIAACVESLGIEVAA</sequence>
<dbReference type="SUPFAM" id="SSF53335">
    <property type="entry name" value="S-adenosyl-L-methionine-dependent methyltransferases"/>
    <property type="match status" value="1"/>
</dbReference>
<evidence type="ECO:0000256" key="5">
    <source>
        <dbReference type="ARBA" id="ARBA00022747"/>
    </source>
</evidence>
<dbReference type="Proteomes" id="UP001235133">
    <property type="component" value="Unassembled WGS sequence"/>
</dbReference>
<dbReference type="EMBL" id="JAVFWO010000002">
    <property type="protein sequence ID" value="MDQ7877341.1"/>
    <property type="molecule type" value="Genomic_DNA"/>
</dbReference>
<dbReference type="PANTHER" id="PTHR46098">
    <property type="entry name" value="TRNA (CYTOSINE(38)-C(5))-METHYLTRANSFERASE"/>
    <property type="match status" value="1"/>
</dbReference>
<dbReference type="Gene3D" id="3.40.50.150">
    <property type="entry name" value="Vaccinia Virus protein VP39"/>
    <property type="match status" value="1"/>
</dbReference>
<reference evidence="7 8" key="1">
    <citation type="submission" date="2023-08" db="EMBL/GenBank/DDBJ databases">
        <title>Microbacterium psychrotolerans sp. nov., a psychrotolerant bacterium isolated from soil in Heilongjiang Province, China.</title>
        <authorList>
            <person name="An P."/>
            <person name="Zhao D."/>
            <person name="Xiang H."/>
        </authorList>
    </citation>
    <scope>NUCLEOTIDE SEQUENCE [LARGE SCALE GENOMIC DNA]</scope>
    <source>
        <strain evidence="7 8">QXD-8</strain>
    </source>
</reference>
<feature type="region of interest" description="Disordered" evidence="6">
    <location>
        <begin position="343"/>
        <end position="362"/>
    </location>
</feature>
<dbReference type="RefSeq" id="WP_308866775.1">
    <property type="nucleotide sequence ID" value="NZ_JAVFWO010000002.1"/>
</dbReference>
<gene>
    <name evidence="7" type="ORF">Q9R08_05055</name>
</gene>
<dbReference type="InterPro" id="IPR029063">
    <property type="entry name" value="SAM-dependent_MTases_sf"/>
</dbReference>
<keyword evidence="8" id="KW-1185">Reference proteome</keyword>
<keyword evidence="4" id="KW-0949">S-adenosyl-L-methionine</keyword>
<organism evidence="7 8">
    <name type="scientific">Microbacterium psychrotolerans</name>
    <dbReference type="NCBI Taxonomy" id="3068321"/>
    <lineage>
        <taxon>Bacteria</taxon>
        <taxon>Bacillati</taxon>
        <taxon>Actinomycetota</taxon>
        <taxon>Actinomycetes</taxon>
        <taxon>Micrococcales</taxon>
        <taxon>Microbacteriaceae</taxon>
        <taxon>Microbacterium</taxon>
    </lineage>
</organism>
<keyword evidence="2 7" id="KW-0489">Methyltransferase</keyword>
<dbReference type="EC" id="2.1.1.37" evidence="1"/>
<dbReference type="PANTHER" id="PTHR46098:SF1">
    <property type="entry name" value="TRNA (CYTOSINE(38)-C(5))-METHYLTRANSFERASE"/>
    <property type="match status" value="1"/>
</dbReference>
<evidence type="ECO:0000256" key="4">
    <source>
        <dbReference type="ARBA" id="ARBA00022691"/>
    </source>
</evidence>
<evidence type="ECO:0000256" key="6">
    <source>
        <dbReference type="SAM" id="MobiDB-lite"/>
    </source>
</evidence>
<dbReference type="InterPro" id="IPR050750">
    <property type="entry name" value="C5-MTase"/>
</dbReference>
<evidence type="ECO:0000313" key="8">
    <source>
        <dbReference type="Proteomes" id="UP001235133"/>
    </source>
</evidence>
<proteinExistence type="predicted"/>
<evidence type="ECO:0000256" key="3">
    <source>
        <dbReference type="ARBA" id="ARBA00022679"/>
    </source>
</evidence>
<keyword evidence="3" id="KW-0808">Transferase</keyword>
<name>A0ABU0YYD7_9MICO</name>